<dbReference type="GO" id="GO:0005509">
    <property type="term" value="F:calcium ion binding"/>
    <property type="evidence" value="ECO:0007669"/>
    <property type="project" value="InterPro"/>
</dbReference>
<dbReference type="GO" id="GO:0008048">
    <property type="term" value="F:calcium sensitive guanylate cyclase activator activity"/>
    <property type="evidence" value="ECO:0007669"/>
    <property type="project" value="TreeGrafter"/>
</dbReference>
<evidence type="ECO:0000313" key="8">
    <source>
        <dbReference type="Proteomes" id="UP000298787"/>
    </source>
</evidence>
<dbReference type="PROSITE" id="PS50222">
    <property type="entry name" value="EF_HAND_2"/>
    <property type="match status" value="3"/>
</dbReference>
<dbReference type="GO" id="GO:0007601">
    <property type="term" value="P:visual perception"/>
    <property type="evidence" value="ECO:0007669"/>
    <property type="project" value="TreeGrafter"/>
</dbReference>
<sequence>MGQEESHSEEMDLEKIQELCIVFMKECPSGALHLHEFKRIFGVPSSSAEESLYMETIFHSFDTNKDNTLDFLEYVAALHLILRGNLEDRLKWSFKMYDKDGNGKLDRQEVKRIIRVRDSMSDIRELLLSFIWHVMREKESEQRDISSMFHNTDPLKTDYSSAPVARLRVGYVLQVHGALEKGWMVSGAILEVNILTIIYKIKLQKSDVSMTLSEICDRIFQLVDKDNDGQITLSEFMEGAQKDEWVMNLLKLDVDATGWVIQNCGKLP</sequence>
<feature type="domain" description="EF-hand" evidence="6">
    <location>
        <begin position="85"/>
        <end position="120"/>
    </location>
</feature>
<keyword evidence="3" id="KW-0677">Repeat</keyword>
<feature type="domain" description="EF-hand" evidence="6">
    <location>
        <begin position="211"/>
        <end position="246"/>
    </location>
</feature>
<dbReference type="Pfam" id="PF13202">
    <property type="entry name" value="EF-hand_5"/>
    <property type="match status" value="1"/>
</dbReference>
<dbReference type="CDD" id="cd00051">
    <property type="entry name" value="EFh"/>
    <property type="match status" value="1"/>
</dbReference>
<evidence type="ECO:0000259" key="6">
    <source>
        <dbReference type="PROSITE" id="PS50222"/>
    </source>
</evidence>
<dbReference type="InterPro" id="IPR028846">
    <property type="entry name" value="Recoverin"/>
</dbReference>
<dbReference type="GO" id="GO:0120199">
    <property type="term" value="C:cone photoreceptor outer segment"/>
    <property type="evidence" value="ECO:0007669"/>
    <property type="project" value="TreeGrafter"/>
</dbReference>
<dbReference type="GO" id="GO:0001917">
    <property type="term" value="C:photoreceptor inner segment"/>
    <property type="evidence" value="ECO:0007669"/>
    <property type="project" value="TreeGrafter"/>
</dbReference>
<keyword evidence="5" id="KW-0449">Lipoprotein</keyword>
<dbReference type="PRINTS" id="PR00450">
    <property type="entry name" value="RECOVERIN"/>
</dbReference>
<keyword evidence="1" id="KW-0519">Myristate</keyword>
<organism evidence="7 8">
    <name type="scientific">Collichthys lucidus</name>
    <name type="common">Big head croaker</name>
    <name type="synonym">Sciaena lucida</name>
    <dbReference type="NCBI Taxonomy" id="240159"/>
    <lineage>
        <taxon>Eukaryota</taxon>
        <taxon>Metazoa</taxon>
        <taxon>Chordata</taxon>
        <taxon>Craniata</taxon>
        <taxon>Vertebrata</taxon>
        <taxon>Euteleostomi</taxon>
        <taxon>Actinopterygii</taxon>
        <taxon>Neopterygii</taxon>
        <taxon>Teleostei</taxon>
        <taxon>Neoteleostei</taxon>
        <taxon>Acanthomorphata</taxon>
        <taxon>Eupercaria</taxon>
        <taxon>Sciaenidae</taxon>
        <taxon>Collichthys</taxon>
    </lineage>
</organism>
<dbReference type="PANTHER" id="PTHR23055:SF168">
    <property type="entry name" value="GUANYLATE CYCLASE ACTIVATING PROTEIN 7"/>
    <property type="match status" value="1"/>
</dbReference>
<evidence type="ECO:0000256" key="1">
    <source>
        <dbReference type="ARBA" id="ARBA00022707"/>
    </source>
</evidence>
<dbReference type="Proteomes" id="UP000298787">
    <property type="component" value="Chromosome 4"/>
</dbReference>
<evidence type="ECO:0000313" key="7">
    <source>
        <dbReference type="EMBL" id="TKS70538.1"/>
    </source>
</evidence>
<dbReference type="Gene3D" id="1.10.238.10">
    <property type="entry name" value="EF-hand"/>
    <property type="match status" value="1"/>
</dbReference>
<evidence type="ECO:0000256" key="2">
    <source>
        <dbReference type="ARBA" id="ARBA00022723"/>
    </source>
</evidence>
<dbReference type="InterPro" id="IPR011992">
    <property type="entry name" value="EF-hand-dom_pair"/>
</dbReference>
<protein>
    <submittedName>
        <fullName evidence="7">Guanylyl cyclase-activating protein 2</fullName>
    </submittedName>
</protein>
<dbReference type="STRING" id="240159.A0A4U5U9H2"/>
<dbReference type="FunFam" id="1.10.238.10:FF:000052">
    <property type="entry name" value="Guanylate cyclase activator 1A"/>
    <property type="match status" value="1"/>
</dbReference>
<name>A0A4U5U9H2_COLLU</name>
<proteinExistence type="predicted"/>
<dbReference type="SUPFAM" id="SSF47473">
    <property type="entry name" value="EF-hand"/>
    <property type="match status" value="1"/>
</dbReference>
<evidence type="ECO:0000256" key="5">
    <source>
        <dbReference type="ARBA" id="ARBA00023288"/>
    </source>
</evidence>
<accession>A0A4U5U9H2</accession>
<feature type="domain" description="EF-hand" evidence="6">
    <location>
        <begin position="49"/>
        <end position="84"/>
    </location>
</feature>
<reference evidence="7 8" key="1">
    <citation type="submission" date="2019-01" db="EMBL/GenBank/DDBJ databases">
        <title>Genome Assembly of Collichthys lucidus.</title>
        <authorList>
            <person name="Cai M."/>
            <person name="Xiao S."/>
        </authorList>
    </citation>
    <scope>NUCLEOTIDE SEQUENCE [LARGE SCALE GENOMIC DNA]</scope>
    <source>
        <strain evidence="7">JT15FE1705JMU</strain>
        <tissue evidence="7">Muscle</tissue>
    </source>
</reference>
<dbReference type="EMBL" id="CM014081">
    <property type="protein sequence ID" value="TKS70538.1"/>
    <property type="molecule type" value="Genomic_DNA"/>
</dbReference>
<dbReference type="SMART" id="SM00054">
    <property type="entry name" value="EFh"/>
    <property type="match status" value="3"/>
</dbReference>
<dbReference type="PANTHER" id="PTHR23055">
    <property type="entry name" value="CALCIUM BINDING PROTEINS"/>
    <property type="match status" value="1"/>
</dbReference>
<dbReference type="AlphaFoldDB" id="A0A4U5U9H2"/>
<evidence type="ECO:0000256" key="3">
    <source>
        <dbReference type="ARBA" id="ARBA00022737"/>
    </source>
</evidence>
<dbReference type="Pfam" id="PF00036">
    <property type="entry name" value="EF-hand_1"/>
    <property type="match status" value="2"/>
</dbReference>
<dbReference type="PROSITE" id="PS00018">
    <property type="entry name" value="EF_HAND_1"/>
    <property type="match status" value="3"/>
</dbReference>
<keyword evidence="4" id="KW-0106">Calcium</keyword>
<dbReference type="InterPro" id="IPR018247">
    <property type="entry name" value="EF_Hand_1_Ca_BS"/>
</dbReference>
<dbReference type="InterPro" id="IPR002048">
    <property type="entry name" value="EF_hand_dom"/>
</dbReference>
<gene>
    <name evidence="7" type="ORF">D9C73_004607</name>
</gene>
<keyword evidence="2" id="KW-0479">Metal-binding</keyword>
<evidence type="ECO:0000256" key="4">
    <source>
        <dbReference type="ARBA" id="ARBA00022837"/>
    </source>
</evidence>
<keyword evidence="8" id="KW-1185">Reference proteome</keyword>